<feature type="domain" description="Nucleotidyl transferase" evidence="8">
    <location>
        <begin position="7"/>
        <end position="208"/>
    </location>
</feature>
<protein>
    <recommendedName>
        <fullName evidence="7">D,D-heptose 1,7-bisphosphate phosphatase</fullName>
    </recommendedName>
</protein>
<accession>A0A1F5X1I3</accession>
<comment type="subcellular location">
    <subcellularLocation>
        <location evidence="1">Cytoplasm</location>
    </subcellularLocation>
</comment>
<dbReference type="InterPro" id="IPR023214">
    <property type="entry name" value="HAD_sf"/>
</dbReference>
<dbReference type="GO" id="GO:0046872">
    <property type="term" value="F:metal ion binding"/>
    <property type="evidence" value="ECO:0007669"/>
    <property type="project" value="UniProtKB-KW"/>
</dbReference>
<dbReference type="GO" id="GO:0005737">
    <property type="term" value="C:cytoplasm"/>
    <property type="evidence" value="ECO:0007669"/>
    <property type="project" value="UniProtKB-SubCell"/>
</dbReference>
<evidence type="ECO:0000259" key="8">
    <source>
        <dbReference type="Pfam" id="PF00483"/>
    </source>
</evidence>
<reference evidence="9 10" key="1">
    <citation type="journal article" date="2016" name="Nat. Commun.">
        <title>Thousands of microbial genomes shed light on interconnected biogeochemical processes in an aquifer system.</title>
        <authorList>
            <person name="Anantharaman K."/>
            <person name="Brown C.T."/>
            <person name="Hug L.A."/>
            <person name="Sharon I."/>
            <person name="Castelle C.J."/>
            <person name="Probst A.J."/>
            <person name="Thomas B.C."/>
            <person name="Singh A."/>
            <person name="Wilkins M.J."/>
            <person name="Karaoz U."/>
            <person name="Brodie E.L."/>
            <person name="Williams K.H."/>
            <person name="Hubbard S.S."/>
            <person name="Banfield J.F."/>
        </authorList>
    </citation>
    <scope>NUCLEOTIDE SEQUENCE [LARGE SCALE GENOMIC DNA]</scope>
</reference>
<dbReference type="NCBIfam" id="TIGR01656">
    <property type="entry name" value="Histidinol-ppas"/>
    <property type="match status" value="1"/>
</dbReference>
<dbReference type="Pfam" id="PF00483">
    <property type="entry name" value="NTP_transferase"/>
    <property type="match status" value="1"/>
</dbReference>
<name>A0A1F5X1I3_9BACT</name>
<dbReference type="Pfam" id="PF13242">
    <property type="entry name" value="Hydrolase_like"/>
    <property type="match status" value="1"/>
</dbReference>
<dbReference type="InterPro" id="IPR004446">
    <property type="entry name" value="Heptose_bisP_phosphatase"/>
</dbReference>
<evidence type="ECO:0000256" key="4">
    <source>
        <dbReference type="ARBA" id="ARBA00022723"/>
    </source>
</evidence>
<gene>
    <name evidence="9" type="ORF">A2924_00925</name>
</gene>
<dbReference type="AlphaFoldDB" id="A0A1F5X1I3"/>
<dbReference type="InterPro" id="IPR036412">
    <property type="entry name" value="HAD-like_sf"/>
</dbReference>
<dbReference type="GO" id="GO:0005975">
    <property type="term" value="P:carbohydrate metabolic process"/>
    <property type="evidence" value="ECO:0007669"/>
    <property type="project" value="InterPro"/>
</dbReference>
<dbReference type="InterPro" id="IPR006549">
    <property type="entry name" value="HAD-SF_hydro_IIIA"/>
</dbReference>
<dbReference type="GO" id="GO:0016791">
    <property type="term" value="F:phosphatase activity"/>
    <property type="evidence" value="ECO:0007669"/>
    <property type="project" value="InterPro"/>
</dbReference>
<dbReference type="CDD" id="cd07503">
    <property type="entry name" value="HAD_HisB-N"/>
    <property type="match status" value="1"/>
</dbReference>
<dbReference type="InterPro" id="IPR029044">
    <property type="entry name" value="Nucleotide-diphossugar_trans"/>
</dbReference>
<organism evidence="9 10">
    <name type="scientific">Candidatus Giovannonibacteria bacterium RIFCSPLOWO2_01_FULL_44_16</name>
    <dbReference type="NCBI Taxonomy" id="1798348"/>
    <lineage>
        <taxon>Bacteria</taxon>
        <taxon>Candidatus Giovannoniibacteriota</taxon>
    </lineage>
</organism>
<dbReference type="Proteomes" id="UP000178046">
    <property type="component" value="Unassembled WGS sequence"/>
</dbReference>
<evidence type="ECO:0000313" key="9">
    <source>
        <dbReference type="EMBL" id="OGF81755.1"/>
    </source>
</evidence>
<comment type="caution">
    <text evidence="9">The sequence shown here is derived from an EMBL/GenBank/DDBJ whole genome shotgun (WGS) entry which is preliminary data.</text>
</comment>
<evidence type="ECO:0000256" key="6">
    <source>
        <dbReference type="ARBA" id="ARBA00023277"/>
    </source>
</evidence>
<dbReference type="PANTHER" id="PTHR42891">
    <property type="entry name" value="D-GLYCERO-BETA-D-MANNO-HEPTOSE-1,7-BISPHOSPHATE 7-PHOSPHATASE"/>
    <property type="match status" value="1"/>
</dbReference>
<dbReference type="EMBL" id="MFIA01000036">
    <property type="protein sequence ID" value="OGF81755.1"/>
    <property type="molecule type" value="Genomic_DNA"/>
</dbReference>
<evidence type="ECO:0000256" key="3">
    <source>
        <dbReference type="ARBA" id="ARBA00022490"/>
    </source>
</evidence>
<dbReference type="SUPFAM" id="SSF53448">
    <property type="entry name" value="Nucleotide-diphospho-sugar transferases"/>
    <property type="match status" value="1"/>
</dbReference>
<evidence type="ECO:0000256" key="5">
    <source>
        <dbReference type="ARBA" id="ARBA00022801"/>
    </source>
</evidence>
<keyword evidence="3" id="KW-0963">Cytoplasm</keyword>
<dbReference type="Gene3D" id="3.40.50.1000">
    <property type="entry name" value="HAD superfamily/HAD-like"/>
    <property type="match status" value="1"/>
</dbReference>
<dbReference type="InterPro" id="IPR005835">
    <property type="entry name" value="NTP_transferase_dom"/>
</dbReference>
<dbReference type="CDD" id="cd04181">
    <property type="entry name" value="NTP_transferase"/>
    <property type="match status" value="1"/>
</dbReference>
<evidence type="ECO:0000313" key="10">
    <source>
        <dbReference type="Proteomes" id="UP000178046"/>
    </source>
</evidence>
<dbReference type="PANTHER" id="PTHR42891:SF1">
    <property type="entry name" value="D-GLYCERO-BETA-D-MANNO-HEPTOSE-1,7-BISPHOSPHATE 7-PHOSPHATASE"/>
    <property type="match status" value="1"/>
</dbReference>
<evidence type="ECO:0000256" key="7">
    <source>
        <dbReference type="ARBA" id="ARBA00031828"/>
    </source>
</evidence>
<dbReference type="NCBIfam" id="TIGR01662">
    <property type="entry name" value="HAD-SF-IIIA"/>
    <property type="match status" value="1"/>
</dbReference>
<proteinExistence type="inferred from homology"/>
<keyword evidence="5" id="KW-0378">Hydrolase</keyword>
<keyword evidence="6" id="KW-0119">Carbohydrate metabolism</keyword>
<dbReference type="InterPro" id="IPR006543">
    <property type="entry name" value="Histidinol-phos"/>
</dbReference>
<evidence type="ECO:0000256" key="1">
    <source>
        <dbReference type="ARBA" id="ARBA00004496"/>
    </source>
</evidence>
<keyword evidence="4" id="KW-0479">Metal-binding</keyword>
<evidence type="ECO:0000256" key="2">
    <source>
        <dbReference type="ARBA" id="ARBA00005628"/>
    </source>
</evidence>
<comment type="similarity">
    <text evidence="2">Belongs to the GmhB family.</text>
</comment>
<sequence length="392" mass="44636">MSYIKQAVILAGGLGTRLRPLTDTIPKPMVSVNGKPFLAYLVELLKENGIEEIVLLLGYMPEKITEYFGNGSRFGIKIKYFVTDVSDETGTRIRKAKDLLRDEFLLMYSDNYWPLNLDKLYSFHKEKAFSATVTVYSNKDNFTRNNVKVKEGIVEKYDPSRSLPELNGVDIGFFILEKEILKMMPEINFSFEKTMFAKLVEEKKVAGFLTNHKYYSIGNLERLPATEEYLKPKKIVFLDRDGVINVKPPKADYVKTWDEFKFLPGAVEGMKHLMGKGYTIFIVSNQAGIGRGLMSEADLTGIHNNLNTELKKNTIALSGIYYCLHHWEENCECRKPKPGMFFRAATEHSIDLTKCVFIGDDERDAEAGDAAWIKTILARPDFGLLEISKELP</sequence>
<dbReference type="Gene3D" id="3.90.550.10">
    <property type="entry name" value="Spore Coat Polysaccharide Biosynthesis Protein SpsA, Chain A"/>
    <property type="match status" value="1"/>
</dbReference>
<dbReference type="SUPFAM" id="SSF56784">
    <property type="entry name" value="HAD-like"/>
    <property type="match status" value="1"/>
</dbReference>